<dbReference type="SUPFAM" id="SSF48403">
    <property type="entry name" value="Ankyrin repeat"/>
    <property type="match status" value="1"/>
</dbReference>
<feature type="repeat" description="ANK" evidence="3">
    <location>
        <begin position="337"/>
        <end position="369"/>
    </location>
</feature>
<dbReference type="Pfam" id="PF12796">
    <property type="entry name" value="Ank_2"/>
    <property type="match status" value="2"/>
</dbReference>
<dbReference type="Gene3D" id="1.25.40.20">
    <property type="entry name" value="Ankyrin repeat-containing domain"/>
    <property type="match status" value="2"/>
</dbReference>
<evidence type="ECO:0000256" key="3">
    <source>
        <dbReference type="PROSITE-ProRule" id="PRU00023"/>
    </source>
</evidence>
<feature type="repeat" description="ANK" evidence="3">
    <location>
        <begin position="304"/>
        <end position="336"/>
    </location>
</feature>
<proteinExistence type="predicted"/>
<evidence type="ECO:0000313" key="5">
    <source>
        <dbReference type="EMBL" id="KAJ3050971.1"/>
    </source>
</evidence>
<dbReference type="PROSITE" id="PS50297">
    <property type="entry name" value="ANK_REP_REGION"/>
    <property type="match status" value="3"/>
</dbReference>
<dbReference type="Proteomes" id="UP001212841">
    <property type="component" value="Unassembled WGS sequence"/>
</dbReference>
<feature type="repeat" description="ANK" evidence="3">
    <location>
        <begin position="189"/>
        <end position="221"/>
    </location>
</feature>
<dbReference type="EMBL" id="JADGJD010000451">
    <property type="protein sequence ID" value="KAJ3050971.1"/>
    <property type="molecule type" value="Genomic_DNA"/>
</dbReference>
<evidence type="ECO:0000313" key="6">
    <source>
        <dbReference type="Proteomes" id="UP001212841"/>
    </source>
</evidence>
<dbReference type="PROSITE" id="PS50088">
    <property type="entry name" value="ANK_REPEAT"/>
    <property type="match status" value="4"/>
</dbReference>
<gene>
    <name evidence="5" type="ORF">HK097_008064</name>
</gene>
<evidence type="ECO:0000256" key="1">
    <source>
        <dbReference type="ARBA" id="ARBA00022737"/>
    </source>
</evidence>
<dbReference type="AlphaFoldDB" id="A0AAD5X466"/>
<evidence type="ECO:0000256" key="2">
    <source>
        <dbReference type="ARBA" id="ARBA00023043"/>
    </source>
</evidence>
<comment type="caution">
    <text evidence="5">The sequence shown here is derived from an EMBL/GenBank/DDBJ whole genome shotgun (WGS) entry which is preliminary data.</text>
</comment>
<dbReference type="SMART" id="SM00248">
    <property type="entry name" value="ANK"/>
    <property type="match status" value="9"/>
</dbReference>
<reference evidence="5" key="1">
    <citation type="submission" date="2020-05" db="EMBL/GenBank/DDBJ databases">
        <title>Phylogenomic resolution of chytrid fungi.</title>
        <authorList>
            <person name="Stajich J.E."/>
            <person name="Amses K."/>
            <person name="Simmons R."/>
            <person name="Seto K."/>
            <person name="Myers J."/>
            <person name="Bonds A."/>
            <person name="Quandt C.A."/>
            <person name="Barry K."/>
            <person name="Liu P."/>
            <person name="Grigoriev I."/>
            <person name="Longcore J.E."/>
            <person name="James T.Y."/>
        </authorList>
    </citation>
    <scope>NUCLEOTIDE SEQUENCE</scope>
    <source>
        <strain evidence="5">JEL0318</strain>
    </source>
</reference>
<dbReference type="InterPro" id="IPR002110">
    <property type="entry name" value="Ankyrin_rpt"/>
</dbReference>
<accession>A0AAD5X466</accession>
<feature type="compositionally biased region" description="Basic residues" evidence="4">
    <location>
        <begin position="506"/>
        <end position="515"/>
    </location>
</feature>
<keyword evidence="6" id="KW-1185">Reference proteome</keyword>
<feature type="region of interest" description="Disordered" evidence="4">
    <location>
        <begin position="477"/>
        <end position="523"/>
    </location>
</feature>
<feature type="repeat" description="ANK" evidence="3">
    <location>
        <begin position="156"/>
        <end position="184"/>
    </location>
</feature>
<protein>
    <submittedName>
        <fullName evidence="5">Uncharacterized protein</fullName>
    </submittedName>
</protein>
<keyword evidence="1" id="KW-0677">Repeat</keyword>
<dbReference type="PANTHER" id="PTHR24198:SF165">
    <property type="entry name" value="ANKYRIN REPEAT-CONTAINING PROTEIN-RELATED"/>
    <property type="match status" value="1"/>
</dbReference>
<feature type="compositionally biased region" description="Basic and acidic residues" evidence="4">
    <location>
        <begin position="477"/>
        <end position="505"/>
    </location>
</feature>
<name>A0AAD5X466_9FUNG</name>
<dbReference type="InterPro" id="IPR036770">
    <property type="entry name" value="Ankyrin_rpt-contain_sf"/>
</dbReference>
<sequence length="523" mass="56762">MDTHLLKAIELLPDHPKDAEAEFLNSVKLLWKAVCFDPDNVVSVVMNLVSGNTPNALKSLKIARYLADYLEIMQLLLDHCAEPNRIIQEVYPLDYLLEKKPQAVKMIALLQEKGGVKHPAGGIQKGLAKLIKEGNLDEVVKRLDAGLDVDTLTDWHGTTGLEIACREGQEDLAALFIGRGANVHRILADGETLLTLAAFSNSVGIIKQLLAAGVSIEPLEGQKFAMVAAGMNCSLNAIQALVEAGANINSVPLLDACKFPEHYNKTALIACVTYLDDSIPSSAKVQMCEYLLNKDININAVDMGRSSALHYVTLSEDEEIMSLLLKHGADVHLLNADNATPLSIAVNGNNFSGVRLLLEHGASPNSTNNCGLTLLAQAAKNGRIAVAEALVKAGAKLDQVLENGTQMTPLGAAVVFGELNMVKWIVGQDVDLESVAAIIEGNHLTPMQIVEKLGDKIDNAWDIRGLLINAQKERVKQAKDAQKMEDARKKEEGKKMGKEGKETGSKKKTKQRGFFRRLFSSRN</sequence>
<keyword evidence="2 3" id="KW-0040">ANK repeat</keyword>
<organism evidence="5 6">
    <name type="scientific">Rhizophlyctis rosea</name>
    <dbReference type="NCBI Taxonomy" id="64517"/>
    <lineage>
        <taxon>Eukaryota</taxon>
        <taxon>Fungi</taxon>
        <taxon>Fungi incertae sedis</taxon>
        <taxon>Chytridiomycota</taxon>
        <taxon>Chytridiomycota incertae sedis</taxon>
        <taxon>Chytridiomycetes</taxon>
        <taxon>Rhizophlyctidales</taxon>
        <taxon>Rhizophlyctidaceae</taxon>
        <taxon>Rhizophlyctis</taxon>
    </lineage>
</organism>
<evidence type="ECO:0000256" key="4">
    <source>
        <dbReference type="SAM" id="MobiDB-lite"/>
    </source>
</evidence>
<dbReference type="PANTHER" id="PTHR24198">
    <property type="entry name" value="ANKYRIN REPEAT AND PROTEIN KINASE DOMAIN-CONTAINING PROTEIN"/>
    <property type="match status" value="1"/>
</dbReference>